<name>A0AA39GPG1_SARSR</name>
<keyword evidence="1" id="KW-0472">Membrane</keyword>
<keyword evidence="1" id="KW-1133">Transmembrane helix</keyword>
<comment type="caution">
    <text evidence="3">The sequence shown here is derived from an EMBL/GenBank/DDBJ whole genome shotgun (WGS) entry which is preliminary data.</text>
</comment>
<dbReference type="EMBL" id="JAPDFR010000001">
    <property type="protein sequence ID" value="KAK0390746.1"/>
    <property type="molecule type" value="Genomic_DNA"/>
</dbReference>
<dbReference type="PANTHER" id="PTHR12203">
    <property type="entry name" value="KDEL LYS-ASP-GLU-LEU CONTAINING - RELATED"/>
    <property type="match status" value="1"/>
</dbReference>
<feature type="transmembrane region" description="Helical" evidence="1">
    <location>
        <begin position="12"/>
        <end position="29"/>
    </location>
</feature>
<proteinExistence type="predicted"/>
<reference evidence="3" key="1">
    <citation type="submission" date="2022-10" db="EMBL/GenBank/DDBJ databases">
        <title>Determination and structural analysis of whole genome sequence of Sarocladium strictum F4-1.</title>
        <authorList>
            <person name="Hu L."/>
            <person name="Jiang Y."/>
        </authorList>
    </citation>
    <scope>NUCLEOTIDE SEQUENCE</scope>
    <source>
        <strain evidence="3">F4-1</strain>
    </source>
</reference>
<evidence type="ECO:0000256" key="1">
    <source>
        <dbReference type="SAM" id="Phobius"/>
    </source>
</evidence>
<organism evidence="3 4">
    <name type="scientific">Sarocladium strictum</name>
    <name type="common">Black bundle disease fungus</name>
    <name type="synonym">Acremonium strictum</name>
    <dbReference type="NCBI Taxonomy" id="5046"/>
    <lineage>
        <taxon>Eukaryota</taxon>
        <taxon>Fungi</taxon>
        <taxon>Dikarya</taxon>
        <taxon>Ascomycota</taxon>
        <taxon>Pezizomycotina</taxon>
        <taxon>Sordariomycetes</taxon>
        <taxon>Hypocreomycetidae</taxon>
        <taxon>Hypocreales</taxon>
        <taxon>Sarocladiaceae</taxon>
        <taxon>Sarocladium</taxon>
    </lineage>
</organism>
<dbReference type="PANTHER" id="PTHR12203:SF22">
    <property type="entry name" value="CAPSULE ASSOCIATED PROTEIN"/>
    <property type="match status" value="1"/>
</dbReference>
<evidence type="ECO:0000259" key="2">
    <source>
        <dbReference type="SMART" id="SM00672"/>
    </source>
</evidence>
<keyword evidence="1" id="KW-0812">Transmembrane</keyword>
<keyword evidence="4" id="KW-1185">Reference proteome</keyword>
<evidence type="ECO:0000313" key="3">
    <source>
        <dbReference type="EMBL" id="KAK0390746.1"/>
    </source>
</evidence>
<feature type="domain" description="Glycosyl transferase CAP10" evidence="2">
    <location>
        <begin position="416"/>
        <end position="613"/>
    </location>
</feature>
<dbReference type="SMART" id="SM00672">
    <property type="entry name" value="CAP10"/>
    <property type="match status" value="1"/>
</dbReference>
<protein>
    <recommendedName>
        <fullName evidence="2">Glycosyl transferase CAP10 domain-containing protein</fullName>
    </recommendedName>
</protein>
<dbReference type="InterPro" id="IPR006598">
    <property type="entry name" value="CAP10"/>
</dbReference>
<dbReference type="InterPro" id="IPR051091">
    <property type="entry name" value="O-Glucosyltr/Glycosyltrsf_90"/>
</dbReference>
<dbReference type="Proteomes" id="UP001175261">
    <property type="component" value="Unassembled WGS sequence"/>
</dbReference>
<dbReference type="Pfam" id="PF05686">
    <property type="entry name" value="Glyco_transf_90"/>
    <property type="match status" value="1"/>
</dbReference>
<gene>
    <name evidence="3" type="ORF">NLU13_0249</name>
</gene>
<accession>A0AA39GPG1</accession>
<sequence length="628" mass="72711">MAMIHWIKGRSVLRALSAVGIIWLVFHIYSHSQSAAPQLPYIPGTLPNTGPDPAKGSGHPIDDLIRDARARFATALEKQSNTLEEAARKYRDRRGRHPPPGFDAWFRAAKKSNAIVVEEFFDRIYHDTNPLWALDPLQMRKAVRNQPFMVRVRSGKAFPEVESHDVPYRVEQWLKLVKEMMPHIPDLDMFVNVMDEPRTLVPFDTMKKYVAEEHKKRMLIPVEKAISKYSGLGEAKDWKEWHDPHWVTDEVSKYWDHYEVTCPPGTPGHGKKALDKFNGPVDFPTEPIAAYTYKGYIQNWTAAHDPCLQPHLRGMHGTFIDSISMQSTTELLPMFGECKLPGNSEMLIPGAVYLDNWKKYSGGGVQGGGWASKKDVFIWRGSASGARNKPDNWWHLHRNRFVQMLNASTVQAVESGFEDFGRSFKLDASRRYEVPALKQGKLGEWLSRVADVGFTDMLCHPFEYWHHWWYGTQQRLTCSWDQPFLSLAEPVSMGKFYNYKYIPDMDGMSFSGRWRAFLFSTSMPLKSTIYAEWHDDRLFPWVHFVPFDNTYMDIYGIMNYFVGDGMGHGGRDEVAERIAMEGKMWAEMVLRREDMKLYVWRLLLEYARVTDDDRDRLAFVADLKKKKK</sequence>
<dbReference type="AlphaFoldDB" id="A0AA39GPG1"/>
<evidence type="ECO:0000313" key="4">
    <source>
        <dbReference type="Proteomes" id="UP001175261"/>
    </source>
</evidence>